<dbReference type="InterPro" id="IPR018253">
    <property type="entry name" value="DnaJ_domain_CS"/>
</dbReference>
<dbReference type="HAMAP" id="MF_01152">
    <property type="entry name" value="DnaJ"/>
    <property type="match status" value="1"/>
</dbReference>
<evidence type="ECO:0000256" key="4">
    <source>
        <dbReference type="ARBA" id="ARBA00022833"/>
    </source>
</evidence>
<evidence type="ECO:0000256" key="2">
    <source>
        <dbReference type="ARBA" id="ARBA00022737"/>
    </source>
</evidence>
<organism evidence="11 12">
    <name type="scientific">Candida oxycetoniae</name>
    <dbReference type="NCBI Taxonomy" id="497107"/>
    <lineage>
        <taxon>Eukaryota</taxon>
        <taxon>Fungi</taxon>
        <taxon>Dikarya</taxon>
        <taxon>Ascomycota</taxon>
        <taxon>Saccharomycotina</taxon>
        <taxon>Pichiomycetes</taxon>
        <taxon>Debaryomycetaceae</taxon>
        <taxon>Candida/Lodderomyces clade</taxon>
        <taxon>Candida</taxon>
    </lineage>
</organism>
<sequence>MRLRPQLVSSIWRRQLQTSRRLFLNYDPYSTLGVDRSADGKQIKRAYYDLVKKFHPDVNKEKDAEKRFHKIQQSYEILRDKEKKAQYDQFGKDAFDENGQPTGGGQNPFENTSGNPFGGSPFGNPYGFDFEDLFKEAFSRGGGGGGGGGRRAQFVTEHVGDNVEVLKSIPFKESIFGGKTTINYKVLETCGTCKGSGLKAGAKKQTCSSCHGTGQTSYVMGGFHMASTCATCQGSGVAVNRSDGCTTCHGNGVQEVPKSTTIDVPAGVSNGTRLRIPGQGDAPQVLKDKYNTIRNGDLIVRINVQSDPIFKREKNNLVVESEIKMTTASLGGEIVVPTLDGEKVKLKIRPGVQNGKRLVIPDKGVPVSRQRRGDLEVILNVKTLVPETATQSALLEALADAFNDENAKRTLEWEKVKEEKDLHPSTMEKIAKLFGIRRK</sequence>
<keyword evidence="5" id="KW-0143">Chaperone</keyword>
<dbReference type="GO" id="GO:0051082">
    <property type="term" value="F:unfolded protein binding"/>
    <property type="evidence" value="ECO:0007669"/>
    <property type="project" value="InterPro"/>
</dbReference>
<dbReference type="PRINTS" id="PR00625">
    <property type="entry name" value="JDOMAIN"/>
</dbReference>
<dbReference type="PANTHER" id="PTHR43096:SF52">
    <property type="entry name" value="DNAJ HOMOLOG 1, MITOCHONDRIAL-RELATED"/>
    <property type="match status" value="1"/>
</dbReference>
<dbReference type="Gene3D" id="2.60.260.20">
    <property type="entry name" value="Urease metallochaperone UreE, N-terminal domain"/>
    <property type="match status" value="2"/>
</dbReference>
<dbReference type="Pfam" id="PF00226">
    <property type="entry name" value="DnaJ"/>
    <property type="match status" value="1"/>
</dbReference>
<dbReference type="CDD" id="cd06257">
    <property type="entry name" value="DnaJ"/>
    <property type="match status" value="1"/>
</dbReference>
<evidence type="ECO:0000259" key="10">
    <source>
        <dbReference type="PROSITE" id="PS51188"/>
    </source>
</evidence>
<evidence type="ECO:0000313" key="11">
    <source>
        <dbReference type="EMBL" id="KAI3404870.2"/>
    </source>
</evidence>
<dbReference type="InterPro" id="IPR036869">
    <property type="entry name" value="J_dom_sf"/>
</dbReference>
<keyword evidence="1 7" id="KW-0479">Metal-binding</keyword>
<dbReference type="Pfam" id="PF01556">
    <property type="entry name" value="DnaJ_C"/>
    <property type="match status" value="1"/>
</dbReference>
<dbReference type="SUPFAM" id="SSF46565">
    <property type="entry name" value="Chaperone J-domain"/>
    <property type="match status" value="1"/>
</dbReference>
<dbReference type="PANTHER" id="PTHR43096">
    <property type="entry name" value="DNAJ HOMOLOG 1, MITOCHONDRIAL-RELATED"/>
    <property type="match status" value="1"/>
</dbReference>
<keyword evidence="3 7" id="KW-0863">Zinc-finger</keyword>
<dbReference type="GO" id="GO:0009408">
    <property type="term" value="P:response to heat"/>
    <property type="evidence" value="ECO:0007669"/>
    <property type="project" value="InterPro"/>
</dbReference>
<dbReference type="AlphaFoldDB" id="A0AAI9SYK2"/>
<dbReference type="PROSITE" id="PS50076">
    <property type="entry name" value="DNAJ_2"/>
    <property type="match status" value="1"/>
</dbReference>
<keyword evidence="2" id="KW-0677">Repeat</keyword>
<protein>
    <recommendedName>
        <fullName evidence="6">DnaJ homolog 1, mitochondrial</fullName>
    </recommendedName>
</protein>
<evidence type="ECO:0000256" key="8">
    <source>
        <dbReference type="SAM" id="MobiDB-lite"/>
    </source>
</evidence>
<evidence type="ECO:0000256" key="5">
    <source>
        <dbReference type="ARBA" id="ARBA00023186"/>
    </source>
</evidence>
<dbReference type="GO" id="GO:0008270">
    <property type="term" value="F:zinc ion binding"/>
    <property type="evidence" value="ECO:0007669"/>
    <property type="project" value="UniProtKB-KW"/>
</dbReference>
<accession>A0AAI9SYK2</accession>
<keyword evidence="4 7" id="KW-0862">Zinc</keyword>
<feature type="region of interest" description="Disordered" evidence="8">
    <location>
        <begin position="94"/>
        <end position="120"/>
    </location>
</feature>
<dbReference type="GO" id="GO:0005524">
    <property type="term" value="F:ATP binding"/>
    <property type="evidence" value="ECO:0007669"/>
    <property type="project" value="InterPro"/>
</dbReference>
<evidence type="ECO:0000259" key="9">
    <source>
        <dbReference type="PROSITE" id="PS50076"/>
    </source>
</evidence>
<dbReference type="Pfam" id="PF00684">
    <property type="entry name" value="DnaJ_CXXCXGXG"/>
    <property type="match status" value="1"/>
</dbReference>
<evidence type="ECO:0000313" key="12">
    <source>
        <dbReference type="Proteomes" id="UP001202479"/>
    </source>
</evidence>
<reference evidence="11" key="1">
    <citation type="journal article" date="2022" name="DNA Res.">
        <title>Genome analysis of five recently described species of the CUG-Ser clade uncovers Candida theae as a new hybrid lineage with pathogenic potential in the Candida parapsilosis species complex.</title>
        <authorList>
            <person name="Mixao V."/>
            <person name="Del Olmo V."/>
            <person name="Hegedusova E."/>
            <person name="Saus E."/>
            <person name="Pryszcz L."/>
            <person name="Cillingova A."/>
            <person name="Nosek J."/>
            <person name="Gabaldon T."/>
        </authorList>
    </citation>
    <scope>NUCLEOTIDE SEQUENCE</scope>
    <source>
        <strain evidence="11">CBS 10844</strain>
    </source>
</reference>
<feature type="domain" description="J" evidence="9">
    <location>
        <begin position="27"/>
        <end position="91"/>
    </location>
</feature>
<dbReference type="InterPro" id="IPR001305">
    <property type="entry name" value="HSP_DnaJ_Cys-rich_dom"/>
</dbReference>
<proteinExistence type="inferred from homology"/>
<dbReference type="RefSeq" id="XP_049180615.1">
    <property type="nucleotide sequence ID" value="XM_049323499.1"/>
</dbReference>
<comment type="caution">
    <text evidence="11">The sequence shown here is derived from an EMBL/GenBank/DDBJ whole genome shotgun (WGS) entry which is preliminary data.</text>
</comment>
<evidence type="ECO:0000256" key="1">
    <source>
        <dbReference type="ARBA" id="ARBA00022723"/>
    </source>
</evidence>
<dbReference type="CDD" id="cd10747">
    <property type="entry name" value="DnaJ_C"/>
    <property type="match status" value="1"/>
</dbReference>
<dbReference type="PROSITE" id="PS51188">
    <property type="entry name" value="ZF_CR"/>
    <property type="match status" value="1"/>
</dbReference>
<dbReference type="InterPro" id="IPR008971">
    <property type="entry name" value="HSP40/DnaJ_pept-bd"/>
</dbReference>
<dbReference type="GO" id="GO:0005737">
    <property type="term" value="C:cytoplasm"/>
    <property type="evidence" value="ECO:0007669"/>
    <property type="project" value="TreeGrafter"/>
</dbReference>
<dbReference type="InterPro" id="IPR012724">
    <property type="entry name" value="DnaJ"/>
</dbReference>
<evidence type="ECO:0000256" key="7">
    <source>
        <dbReference type="PROSITE-ProRule" id="PRU00546"/>
    </source>
</evidence>
<dbReference type="CDD" id="cd10719">
    <property type="entry name" value="DnaJ_zf"/>
    <property type="match status" value="1"/>
</dbReference>
<dbReference type="InterPro" id="IPR036410">
    <property type="entry name" value="HSP_DnaJ_Cys-rich_dom_sf"/>
</dbReference>
<name>A0AAI9SYK2_9ASCO</name>
<dbReference type="GeneID" id="73379903"/>
<evidence type="ECO:0000256" key="3">
    <source>
        <dbReference type="ARBA" id="ARBA00022771"/>
    </source>
</evidence>
<dbReference type="InterPro" id="IPR001623">
    <property type="entry name" value="DnaJ_domain"/>
</dbReference>
<gene>
    <name evidence="11" type="ORF">KGF56_002286</name>
</gene>
<dbReference type="Gene3D" id="1.10.287.110">
    <property type="entry name" value="DnaJ domain"/>
    <property type="match status" value="1"/>
</dbReference>
<dbReference type="SUPFAM" id="SSF49493">
    <property type="entry name" value="HSP40/DnaJ peptide-binding domain"/>
    <property type="match status" value="2"/>
</dbReference>
<dbReference type="FunFam" id="2.10.230.10:FF:000002">
    <property type="entry name" value="Molecular chaperone DnaJ"/>
    <property type="match status" value="1"/>
</dbReference>
<feature type="domain" description="CR-type" evidence="10">
    <location>
        <begin position="177"/>
        <end position="257"/>
    </location>
</feature>
<dbReference type="PROSITE" id="PS00636">
    <property type="entry name" value="DNAJ_1"/>
    <property type="match status" value="1"/>
</dbReference>
<dbReference type="EMBL" id="JAHUZD010000073">
    <property type="protein sequence ID" value="KAI3404870.2"/>
    <property type="molecule type" value="Genomic_DNA"/>
</dbReference>
<dbReference type="Gene3D" id="2.10.230.10">
    <property type="entry name" value="Heat shock protein DnaJ, cysteine-rich domain"/>
    <property type="match status" value="1"/>
</dbReference>
<dbReference type="InterPro" id="IPR002939">
    <property type="entry name" value="DnaJ_C"/>
</dbReference>
<dbReference type="Proteomes" id="UP001202479">
    <property type="component" value="Unassembled WGS sequence"/>
</dbReference>
<evidence type="ECO:0000256" key="6">
    <source>
        <dbReference type="ARBA" id="ARBA00072890"/>
    </source>
</evidence>
<dbReference type="GO" id="GO:0042026">
    <property type="term" value="P:protein refolding"/>
    <property type="evidence" value="ECO:0007669"/>
    <property type="project" value="TreeGrafter"/>
</dbReference>
<dbReference type="FunFam" id="2.60.260.20:FF:000005">
    <property type="entry name" value="Chaperone protein dnaJ 1, mitochondrial"/>
    <property type="match status" value="1"/>
</dbReference>
<dbReference type="GO" id="GO:0031072">
    <property type="term" value="F:heat shock protein binding"/>
    <property type="evidence" value="ECO:0007669"/>
    <property type="project" value="InterPro"/>
</dbReference>
<keyword evidence="12" id="KW-1185">Reference proteome</keyword>
<feature type="zinc finger region" description="CR-type" evidence="7">
    <location>
        <begin position="177"/>
        <end position="257"/>
    </location>
</feature>
<dbReference type="SUPFAM" id="SSF57938">
    <property type="entry name" value="DnaJ/Hsp40 cysteine-rich domain"/>
    <property type="match status" value="1"/>
</dbReference>
<dbReference type="SMART" id="SM00271">
    <property type="entry name" value="DnaJ"/>
    <property type="match status" value="1"/>
</dbReference>